<comment type="caution">
    <text evidence="1">The sequence shown here is derived from an EMBL/GenBank/DDBJ whole genome shotgun (WGS) entry which is preliminary data.</text>
</comment>
<evidence type="ECO:0000313" key="2">
    <source>
        <dbReference type="Proteomes" id="UP001186974"/>
    </source>
</evidence>
<organism evidence="1 2">
    <name type="scientific">Coniosporium uncinatum</name>
    <dbReference type="NCBI Taxonomy" id="93489"/>
    <lineage>
        <taxon>Eukaryota</taxon>
        <taxon>Fungi</taxon>
        <taxon>Dikarya</taxon>
        <taxon>Ascomycota</taxon>
        <taxon>Pezizomycotina</taxon>
        <taxon>Dothideomycetes</taxon>
        <taxon>Dothideomycetes incertae sedis</taxon>
        <taxon>Coniosporium</taxon>
    </lineage>
</organism>
<dbReference type="EMBL" id="JAWDJW010008609">
    <property type="protein sequence ID" value="KAK3060387.1"/>
    <property type="molecule type" value="Genomic_DNA"/>
</dbReference>
<name>A0ACC3D1W8_9PEZI</name>
<proteinExistence type="predicted"/>
<protein>
    <submittedName>
        <fullName evidence="1">Uncharacterized protein</fullName>
    </submittedName>
</protein>
<gene>
    <name evidence="1" type="ORF">LTS18_008652</name>
</gene>
<keyword evidence="2" id="KW-1185">Reference proteome</keyword>
<reference evidence="1" key="1">
    <citation type="submission" date="2024-09" db="EMBL/GenBank/DDBJ databases">
        <title>Black Yeasts Isolated from many extreme environments.</title>
        <authorList>
            <person name="Coleine C."/>
            <person name="Stajich J.E."/>
            <person name="Selbmann L."/>
        </authorList>
    </citation>
    <scope>NUCLEOTIDE SEQUENCE</scope>
    <source>
        <strain evidence="1">CCFEE 5737</strain>
    </source>
</reference>
<evidence type="ECO:0000313" key="1">
    <source>
        <dbReference type="EMBL" id="KAK3060387.1"/>
    </source>
</evidence>
<dbReference type="Proteomes" id="UP001186974">
    <property type="component" value="Unassembled WGS sequence"/>
</dbReference>
<sequence length="412" mass="46014">MASRWGNPNAPMYDQRENRTKTAVTAVYRNTPKNGNAILLRSYDSRKETSPEKSVTIWQAGRATTAIGLAFKQIQIGQSVFHDEGAGKFNPSPQLLDEAVCNEWPGREVGVFVSIGTGKRPNSSNTQQHLWYEGFLGGSLGDFAEARRRLIAKIEGCEDTHIYMMNEHMHKRGVNTENYYRLNVEVGVGEFGMNEWSRLSEISTNTRMYLAQNDVQGMVVDAAAKMSRIHRAKIRWERQMHGGPSDDGRLSFEDEPSYERPSFEVPPPSNPMAVELPAEDVPMIPQNRPHSSSYLSPTYHRHPSADEKFAVVSSDEFPQPVQSDLWRRSYELDLSSYNYGHSPAASNGSIRRSAEDGRYPDIPPPLPPKTPINRPGSATLNRPPQGVMLPYPDMDGPPPVNMARKPQFGGGG</sequence>
<accession>A0ACC3D1W8</accession>